<organism evidence="3 4">
    <name type="scientific">Hericium alpestre</name>
    <dbReference type="NCBI Taxonomy" id="135208"/>
    <lineage>
        <taxon>Eukaryota</taxon>
        <taxon>Fungi</taxon>
        <taxon>Dikarya</taxon>
        <taxon>Basidiomycota</taxon>
        <taxon>Agaricomycotina</taxon>
        <taxon>Agaricomycetes</taxon>
        <taxon>Russulales</taxon>
        <taxon>Hericiaceae</taxon>
        <taxon>Hericium</taxon>
    </lineage>
</organism>
<dbReference type="AlphaFoldDB" id="A0A4Y9ZNX2"/>
<gene>
    <name evidence="3" type="ORF">EWM64_g8784</name>
</gene>
<protein>
    <submittedName>
        <fullName evidence="3">Uncharacterized protein</fullName>
    </submittedName>
</protein>
<accession>A0A4Y9ZNX2</accession>
<feature type="region of interest" description="Disordered" evidence="2">
    <location>
        <begin position="120"/>
        <end position="220"/>
    </location>
</feature>
<reference evidence="3 4" key="1">
    <citation type="submission" date="2019-02" db="EMBL/GenBank/DDBJ databases">
        <title>Genome sequencing of the rare red list fungi Hericium alpestre (H. flagellum).</title>
        <authorList>
            <person name="Buettner E."/>
            <person name="Kellner H."/>
        </authorList>
    </citation>
    <scope>NUCLEOTIDE SEQUENCE [LARGE SCALE GENOMIC DNA]</scope>
    <source>
        <strain evidence="3 4">DSM 108284</strain>
    </source>
</reference>
<feature type="region of interest" description="Disordered" evidence="2">
    <location>
        <begin position="298"/>
        <end position="323"/>
    </location>
</feature>
<evidence type="ECO:0000256" key="1">
    <source>
        <dbReference type="SAM" id="Coils"/>
    </source>
</evidence>
<evidence type="ECO:0000313" key="4">
    <source>
        <dbReference type="Proteomes" id="UP000298061"/>
    </source>
</evidence>
<keyword evidence="1" id="KW-0175">Coiled coil</keyword>
<comment type="caution">
    <text evidence="3">The sequence shown here is derived from an EMBL/GenBank/DDBJ whole genome shotgun (WGS) entry which is preliminary data.</text>
</comment>
<dbReference type="STRING" id="135208.A0A4Y9ZNX2"/>
<evidence type="ECO:0000313" key="3">
    <source>
        <dbReference type="EMBL" id="TFY75228.1"/>
    </source>
</evidence>
<feature type="coiled-coil region" evidence="1">
    <location>
        <begin position="240"/>
        <end position="298"/>
    </location>
</feature>
<evidence type="ECO:0000256" key="2">
    <source>
        <dbReference type="SAM" id="MobiDB-lite"/>
    </source>
</evidence>
<sequence>MLGEKGLLVLAKKHLDLPHISDRIVPKWYLQELEMQLRLYPDDINFIVKPDLSGKGFGTVTCLEKGCARRRISLGPRATADDGGLKEGFGSLKAYRDHIMDSPSHAASWRDNEVEIIESTFATRPGPNSVKRSIKTEPTTKLLSASQSSSGSRASSSRSRAMPEVLMSSVPRKRGFTSGSSTPKVKPDPDVIEISDDDEQPVVKKLKKESSFSKKPLSQSNSFIGSNQLFDASQKPQQNVDDIREQLSEVQKSIVGLEVRLARYRRKSTQTKADKTNVKNLQHDIARLERQKAALNARLPSTSHVTRGPSFRNLAAENRGSTL</sequence>
<dbReference type="Proteomes" id="UP000298061">
    <property type="component" value="Unassembled WGS sequence"/>
</dbReference>
<dbReference type="OrthoDB" id="3248442at2759"/>
<proteinExistence type="predicted"/>
<keyword evidence="4" id="KW-1185">Reference proteome</keyword>
<feature type="compositionally biased region" description="Low complexity" evidence="2">
    <location>
        <begin position="144"/>
        <end position="160"/>
    </location>
</feature>
<name>A0A4Y9ZNX2_9AGAM</name>
<feature type="compositionally biased region" description="Acidic residues" evidence="2">
    <location>
        <begin position="190"/>
        <end position="200"/>
    </location>
</feature>
<dbReference type="EMBL" id="SFCI01001666">
    <property type="protein sequence ID" value="TFY75228.1"/>
    <property type="molecule type" value="Genomic_DNA"/>
</dbReference>